<keyword evidence="3" id="KW-1185">Reference proteome</keyword>
<name>A0A1R1YER1_9FUNG</name>
<keyword evidence="1" id="KW-0732">Signal</keyword>
<proteinExistence type="predicted"/>
<dbReference type="OrthoDB" id="5589309at2759"/>
<evidence type="ECO:0000313" key="3">
    <source>
        <dbReference type="Proteomes" id="UP000187283"/>
    </source>
</evidence>
<organism evidence="2 3">
    <name type="scientific">Smittium culicis</name>
    <dbReference type="NCBI Taxonomy" id="133412"/>
    <lineage>
        <taxon>Eukaryota</taxon>
        <taxon>Fungi</taxon>
        <taxon>Fungi incertae sedis</taxon>
        <taxon>Zoopagomycota</taxon>
        <taxon>Kickxellomycotina</taxon>
        <taxon>Harpellomycetes</taxon>
        <taxon>Harpellales</taxon>
        <taxon>Legeriomycetaceae</taxon>
        <taxon>Smittium</taxon>
    </lineage>
</organism>
<protein>
    <submittedName>
        <fullName evidence="2">Uncharacterized protein</fullName>
    </submittedName>
</protein>
<dbReference type="Proteomes" id="UP000187283">
    <property type="component" value="Unassembled WGS sequence"/>
</dbReference>
<feature type="signal peptide" evidence="1">
    <location>
        <begin position="1"/>
        <end position="20"/>
    </location>
</feature>
<evidence type="ECO:0000256" key="1">
    <source>
        <dbReference type="SAM" id="SignalP"/>
    </source>
</evidence>
<feature type="chain" id="PRO_5013249501" evidence="1">
    <location>
        <begin position="21"/>
        <end position="173"/>
    </location>
</feature>
<dbReference type="AlphaFoldDB" id="A0A1R1YER1"/>
<evidence type="ECO:0000313" key="2">
    <source>
        <dbReference type="EMBL" id="OMJ25402.1"/>
    </source>
</evidence>
<reference evidence="2 3" key="1">
    <citation type="submission" date="2017-01" db="EMBL/GenBank/DDBJ databases">
        <authorList>
            <person name="Mah S.A."/>
            <person name="Swanson W.J."/>
            <person name="Moy G.W."/>
            <person name="Vacquier V.D."/>
        </authorList>
    </citation>
    <scope>NUCLEOTIDE SEQUENCE [LARGE SCALE GENOMIC DNA]</scope>
    <source>
        <strain evidence="2 3">GSMNP</strain>
    </source>
</reference>
<sequence>MKITFIGLALAFSAIFAVSASPVVEDSLKNDQSGTVLKRSGSYRGGRWGRGYRHGLGHGYYRFGRNWYFNSLSDTSFINSLVYRPLVYYGQRFQFLYQNSPAFRKYWNSDYHFRNRWNTDPIFRDAWFASLYPSGYDDYRIGGIYNNYLGRFGYSRYGRERSWGRGGNWNGRY</sequence>
<gene>
    <name evidence="2" type="ORF">AYI70_g921</name>
</gene>
<comment type="caution">
    <text evidence="2">The sequence shown here is derived from an EMBL/GenBank/DDBJ whole genome shotgun (WGS) entry which is preliminary data.</text>
</comment>
<accession>A0A1R1YER1</accession>
<dbReference type="EMBL" id="LSSN01000177">
    <property type="protein sequence ID" value="OMJ25402.1"/>
    <property type="molecule type" value="Genomic_DNA"/>
</dbReference>